<proteinExistence type="predicted"/>
<protein>
    <recommendedName>
        <fullName evidence="4">Coiled coil domain-containing protein</fullName>
    </recommendedName>
</protein>
<sequence length="97" mass="11645">MTDNARKDFISNMKEQLDELDARMDDLDKKREELSGDARKEYDKRLHELAELRRDGEKRLKDVQTAGEEKWQQVKDEAEHTRKALNNSFNYFLSHFK</sequence>
<comment type="caution">
    <text evidence="2">The sequence shown here is derived from an EMBL/GenBank/DDBJ whole genome shotgun (WGS) entry which is preliminary data.</text>
</comment>
<dbReference type="EMBL" id="PKLZ01000008">
    <property type="protein sequence ID" value="PLW82286.1"/>
    <property type="molecule type" value="Genomic_DNA"/>
</dbReference>
<dbReference type="RefSeq" id="WP_101521538.1">
    <property type="nucleotide sequence ID" value="NZ_PKLZ01000008.1"/>
</dbReference>
<reference evidence="3" key="1">
    <citation type="submission" date="2017-11" db="EMBL/GenBank/DDBJ databases">
        <title>The draft genome sequence of Chromatocurvus sp. F02.</title>
        <authorList>
            <person name="Du Z.-J."/>
            <person name="Chang Y.-Q."/>
        </authorList>
    </citation>
    <scope>NUCLEOTIDE SEQUENCE [LARGE SCALE GENOMIC DNA]</scope>
    <source>
        <strain evidence="3">F02</strain>
    </source>
</reference>
<evidence type="ECO:0000313" key="3">
    <source>
        <dbReference type="Proteomes" id="UP000234845"/>
    </source>
</evidence>
<accession>A0A2N5Y1L9</accession>
<name>A0A2N5Y1L9_9GAMM</name>
<evidence type="ECO:0008006" key="4">
    <source>
        <dbReference type="Google" id="ProtNLM"/>
    </source>
</evidence>
<dbReference type="Proteomes" id="UP000234845">
    <property type="component" value="Unassembled WGS sequence"/>
</dbReference>
<organism evidence="2 3">
    <name type="scientific">Kineobactrum sediminis</name>
    <dbReference type="NCBI Taxonomy" id="1905677"/>
    <lineage>
        <taxon>Bacteria</taxon>
        <taxon>Pseudomonadati</taxon>
        <taxon>Pseudomonadota</taxon>
        <taxon>Gammaproteobacteria</taxon>
        <taxon>Cellvibrionales</taxon>
        <taxon>Halieaceae</taxon>
        <taxon>Kineobactrum</taxon>
    </lineage>
</organism>
<gene>
    <name evidence="2" type="ORF">CWI75_10950</name>
</gene>
<keyword evidence="3" id="KW-1185">Reference proteome</keyword>
<evidence type="ECO:0000313" key="2">
    <source>
        <dbReference type="EMBL" id="PLW82286.1"/>
    </source>
</evidence>
<feature type="coiled-coil region" evidence="1">
    <location>
        <begin position="10"/>
        <end position="37"/>
    </location>
</feature>
<evidence type="ECO:0000256" key="1">
    <source>
        <dbReference type="SAM" id="Coils"/>
    </source>
</evidence>
<dbReference type="OrthoDB" id="9813316at2"/>
<keyword evidence="1" id="KW-0175">Coiled coil</keyword>
<dbReference type="AlphaFoldDB" id="A0A2N5Y1L9"/>